<proteinExistence type="predicted"/>
<accession>A0AAV4DCA0</accession>
<comment type="caution">
    <text evidence="2">The sequence shown here is derived from an EMBL/GenBank/DDBJ whole genome shotgun (WGS) entry which is preliminary data.</text>
</comment>
<evidence type="ECO:0000256" key="1">
    <source>
        <dbReference type="SAM" id="Phobius"/>
    </source>
</evidence>
<keyword evidence="3" id="KW-1185">Reference proteome</keyword>
<evidence type="ECO:0000313" key="2">
    <source>
        <dbReference type="EMBL" id="GFO41691.1"/>
    </source>
</evidence>
<dbReference type="Proteomes" id="UP000735302">
    <property type="component" value="Unassembled WGS sequence"/>
</dbReference>
<organism evidence="2 3">
    <name type="scientific">Plakobranchus ocellatus</name>
    <dbReference type="NCBI Taxonomy" id="259542"/>
    <lineage>
        <taxon>Eukaryota</taxon>
        <taxon>Metazoa</taxon>
        <taxon>Spiralia</taxon>
        <taxon>Lophotrochozoa</taxon>
        <taxon>Mollusca</taxon>
        <taxon>Gastropoda</taxon>
        <taxon>Heterobranchia</taxon>
        <taxon>Euthyneura</taxon>
        <taxon>Panpulmonata</taxon>
        <taxon>Sacoglossa</taxon>
        <taxon>Placobranchoidea</taxon>
        <taxon>Plakobranchidae</taxon>
        <taxon>Plakobranchus</taxon>
    </lineage>
</organism>
<keyword evidence="1" id="KW-0472">Membrane</keyword>
<feature type="transmembrane region" description="Helical" evidence="1">
    <location>
        <begin position="73"/>
        <end position="93"/>
    </location>
</feature>
<name>A0AAV4DCA0_9GAST</name>
<dbReference type="EMBL" id="BLXT01007705">
    <property type="protein sequence ID" value="GFO41691.1"/>
    <property type="molecule type" value="Genomic_DNA"/>
</dbReference>
<sequence length="229" mass="24435">MQLFGHHRSVKSFGGSGEREVFCVPSVSKSPEVKKCRLKAVDAGGGVITAVVIAAAAAAAATTSDMGGEADQLHKVISNFLVLVAGLGAGGGTRTRNKNGKCKSQRGFTIDYTTNTSPSSTHHISQKDRTSKQIVAANTSILSSSSRNNSDFFQSRKMVRAILSHEPGLPQPLTPWCSAHSSAICAHLARCRFSLVGTLPRADQSPRSKLRHIHKVHSQGHFRSVEHGN</sequence>
<feature type="transmembrane region" description="Helical" evidence="1">
    <location>
        <begin position="40"/>
        <end position="61"/>
    </location>
</feature>
<keyword evidence="1" id="KW-0812">Transmembrane</keyword>
<gene>
    <name evidence="2" type="ORF">PoB_006819600</name>
</gene>
<protein>
    <submittedName>
        <fullName evidence="2">Uncharacterized protein</fullName>
    </submittedName>
</protein>
<dbReference type="AlphaFoldDB" id="A0AAV4DCA0"/>
<keyword evidence="1" id="KW-1133">Transmembrane helix</keyword>
<reference evidence="2 3" key="1">
    <citation type="journal article" date="2021" name="Elife">
        <title>Chloroplast acquisition without the gene transfer in kleptoplastic sea slugs, Plakobranchus ocellatus.</title>
        <authorList>
            <person name="Maeda T."/>
            <person name="Takahashi S."/>
            <person name="Yoshida T."/>
            <person name="Shimamura S."/>
            <person name="Takaki Y."/>
            <person name="Nagai Y."/>
            <person name="Toyoda A."/>
            <person name="Suzuki Y."/>
            <person name="Arimoto A."/>
            <person name="Ishii H."/>
            <person name="Satoh N."/>
            <person name="Nishiyama T."/>
            <person name="Hasebe M."/>
            <person name="Maruyama T."/>
            <person name="Minagawa J."/>
            <person name="Obokata J."/>
            <person name="Shigenobu S."/>
        </authorList>
    </citation>
    <scope>NUCLEOTIDE SEQUENCE [LARGE SCALE GENOMIC DNA]</scope>
</reference>
<evidence type="ECO:0000313" key="3">
    <source>
        <dbReference type="Proteomes" id="UP000735302"/>
    </source>
</evidence>